<evidence type="ECO:0000256" key="2">
    <source>
        <dbReference type="ARBA" id="ARBA00022448"/>
    </source>
</evidence>
<evidence type="ECO:0000256" key="3">
    <source>
        <dbReference type="ARBA" id="ARBA00022475"/>
    </source>
</evidence>
<feature type="transmembrane region" description="Helical" evidence="8">
    <location>
        <begin position="12"/>
        <end position="33"/>
    </location>
</feature>
<dbReference type="PANTHER" id="PTHR32196">
    <property type="entry name" value="ABC TRANSPORTER PERMEASE PROTEIN YPHD-RELATED-RELATED"/>
    <property type="match status" value="1"/>
</dbReference>
<evidence type="ECO:0000256" key="1">
    <source>
        <dbReference type="ARBA" id="ARBA00004651"/>
    </source>
</evidence>
<organism evidence="9 10">
    <name type="scientific">Poritiphilus flavus</name>
    <dbReference type="NCBI Taxonomy" id="2697053"/>
    <lineage>
        <taxon>Bacteria</taxon>
        <taxon>Pseudomonadati</taxon>
        <taxon>Bacteroidota</taxon>
        <taxon>Flavobacteriia</taxon>
        <taxon>Flavobacteriales</taxon>
        <taxon>Flavobacteriaceae</taxon>
        <taxon>Poritiphilus</taxon>
    </lineage>
</organism>
<keyword evidence="7 8" id="KW-0472">Membrane</keyword>
<dbReference type="EMBL" id="WXYO01000001">
    <property type="protein sequence ID" value="NAS10620.1"/>
    <property type="molecule type" value="Genomic_DNA"/>
</dbReference>
<feature type="transmembrane region" description="Helical" evidence="8">
    <location>
        <begin position="163"/>
        <end position="184"/>
    </location>
</feature>
<evidence type="ECO:0000256" key="8">
    <source>
        <dbReference type="SAM" id="Phobius"/>
    </source>
</evidence>
<feature type="transmembrane region" description="Helical" evidence="8">
    <location>
        <begin position="39"/>
        <end position="57"/>
    </location>
</feature>
<evidence type="ECO:0000256" key="6">
    <source>
        <dbReference type="ARBA" id="ARBA00022989"/>
    </source>
</evidence>
<gene>
    <name evidence="9" type="ORF">GTQ38_01310</name>
</gene>
<comment type="caution">
    <text evidence="9">The sequence shown here is derived from an EMBL/GenBank/DDBJ whole genome shotgun (WGS) entry which is preliminary data.</text>
</comment>
<name>A0A6L9E7G0_9FLAO</name>
<keyword evidence="10" id="KW-1185">Reference proteome</keyword>
<keyword evidence="4" id="KW-0997">Cell inner membrane</keyword>
<dbReference type="PANTHER" id="PTHR32196:SF21">
    <property type="entry name" value="ABC TRANSPORTER PERMEASE PROTEIN YPHD-RELATED"/>
    <property type="match status" value="1"/>
</dbReference>
<proteinExistence type="predicted"/>
<feature type="transmembrane region" description="Helical" evidence="8">
    <location>
        <begin position="214"/>
        <end position="234"/>
    </location>
</feature>
<sequence length="321" mass="34022">MAGISNSKSGFIIYLCVGYYLIMAVLAPGFFTLNNTMNLLFNLLPLLIIAIGQTYVMLTAGIDLSVTSIVAMCSVLGGFMMSSDTGLFQSEFAAILFGISTMLLGGALIGTINGFAVAKLGMPAFMVTLTTMILFSGLAIWLTQSQNLYNLPEAFIDMPYTSLLGIPIPVYVGLLVVLVAYFLLNRTIFGEWIYAVGANTKTAKISGVNVPKTIVLVYVFSGLCAAVGAILYTARLETGSPVMGQNILLDVIGAVVIGGTSLFGGKGKIAWTFFGALFMTLLDNSLNLLNLSFFIIMVVKGSVILGAAILNTVLEKSLKAT</sequence>
<dbReference type="Pfam" id="PF02653">
    <property type="entry name" value="BPD_transp_2"/>
    <property type="match status" value="1"/>
</dbReference>
<keyword evidence="3" id="KW-1003">Cell membrane</keyword>
<dbReference type="AlphaFoldDB" id="A0A6L9E7G0"/>
<evidence type="ECO:0000313" key="10">
    <source>
        <dbReference type="Proteomes" id="UP000475249"/>
    </source>
</evidence>
<comment type="subcellular location">
    <subcellularLocation>
        <location evidence="1">Cell membrane</location>
        <topology evidence="1">Multi-pass membrane protein</topology>
    </subcellularLocation>
</comment>
<dbReference type="GO" id="GO:0022857">
    <property type="term" value="F:transmembrane transporter activity"/>
    <property type="evidence" value="ECO:0007669"/>
    <property type="project" value="InterPro"/>
</dbReference>
<dbReference type="CDD" id="cd06579">
    <property type="entry name" value="TM_PBP1_transp_AraH_like"/>
    <property type="match status" value="1"/>
</dbReference>
<feature type="transmembrane region" description="Helical" evidence="8">
    <location>
        <begin position="124"/>
        <end position="143"/>
    </location>
</feature>
<keyword evidence="6 8" id="KW-1133">Transmembrane helix</keyword>
<evidence type="ECO:0000313" key="9">
    <source>
        <dbReference type="EMBL" id="NAS10620.1"/>
    </source>
</evidence>
<evidence type="ECO:0000256" key="7">
    <source>
        <dbReference type="ARBA" id="ARBA00023136"/>
    </source>
</evidence>
<feature type="transmembrane region" description="Helical" evidence="8">
    <location>
        <begin position="246"/>
        <end position="264"/>
    </location>
</feature>
<dbReference type="GO" id="GO:0005886">
    <property type="term" value="C:plasma membrane"/>
    <property type="evidence" value="ECO:0007669"/>
    <property type="project" value="UniProtKB-SubCell"/>
</dbReference>
<protein>
    <submittedName>
        <fullName evidence="9">Ribose ABC transporter permease</fullName>
    </submittedName>
</protein>
<dbReference type="Proteomes" id="UP000475249">
    <property type="component" value="Unassembled WGS sequence"/>
</dbReference>
<keyword evidence="2" id="KW-0813">Transport</keyword>
<reference evidence="9 10" key="1">
    <citation type="submission" date="2020-01" db="EMBL/GenBank/DDBJ databases">
        <title>Bacteria diversity of Porities sp.</title>
        <authorList>
            <person name="Wang G."/>
        </authorList>
    </citation>
    <scope>NUCLEOTIDE SEQUENCE [LARGE SCALE GENOMIC DNA]</scope>
    <source>
        <strain evidence="9 10">R33</strain>
    </source>
</reference>
<dbReference type="InterPro" id="IPR001851">
    <property type="entry name" value="ABC_transp_permease"/>
</dbReference>
<feature type="transmembrane region" description="Helical" evidence="8">
    <location>
        <begin position="292"/>
        <end position="314"/>
    </location>
</feature>
<accession>A0A6L9E7G0</accession>
<dbReference type="RefSeq" id="WP_161433419.1">
    <property type="nucleotide sequence ID" value="NZ_WXYO01000001.1"/>
</dbReference>
<evidence type="ECO:0000256" key="4">
    <source>
        <dbReference type="ARBA" id="ARBA00022519"/>
    </source>
</evidence>
<evidence type="ECO:0000256" key="5">
    <source>
        <dbReference type="ARBA" id="ARBA00022692"/>
    </source>
</evidence>
<feature type="transmembrane region" description="Helical" evidence="8">
    <location>
        <begin position="93"/>
        <end position="117"/>
    </location>
</feature>
<keyword evidence="5 8" id="KW-0812">Transmembrane</keyword>